<organism evidence="2">
    <name type="scientific">Sesamum radiatum</name>
    <name type="common">Black benniseed</name>
    <dbReference type="NCBI Taxonomy" id="300843"/>
    <lineage>
        <taxon>Eukaryota</taxon>
        <taxon>Viridiplantae</taxon>
        <taxon>Streptophyta</taxon>
        <taxon>Embryophyta</taxon>
        <taxon>Tracheophyta</taxon>
        <taxon>Spermatophyta</taxon>
        <taxon>Magnoliopsida</taxon>
        <taxon>eudicotyledons</taxon>
        <taxon>Gunneridae</taxon>
        <taxon>Pentapetalae</taxon>
        <taxon>asterids</taxon>
        <taxon>lamiids</taxon>
        <taxon>Lamiales</taxon>
        <taxon>Pedaliaceae</taxon>
        <taxon>Sesamum</taxon>
    </lineage>
</organism>
<keyword evidence="2" id="KW-0032">Aminotransferase</keyword>
<sequence length="123" mass="14894">WAFVKDEDVCQKMQNYIEEAELGISREAQLRALKLMKTILHADGREIFEYAHKKMSDRWRKLSDIHYKKNNAIATDFLQQKFLWHICHGLCHDFATNFQKLSFSWQNNNEMLQWTFRCKRPLQ</sequence>
<comment type="caution">
    <text evidence="2">The sequence shown here is derived from an EMBL/GenBank/DDBJ whole genome shotgun (WGS) entry which is preliminary data.</text>
</comment>
<accession>A0AAW2M238</accession>
<gene>
    <name evidence="2" type="ORF">Sradi_5086100</name>
</gene>
<proteinExistence type="predicted"/>
<dbReference type="InterPro" id="IPR006948">
    <property type="entry name" value="Alliinase_C"/>
</dbReference>
<dbReference type="AlphaFoldDB" id="A0AAW2M238"/>
<protein>
    <submittedName>
        <fullName evidence="2">Tryptophan aminotransferase-related protein 1</fullName>
    </submittedName>
</protein>
<evidence type="ECO:0000313" key="2">
    <source>
        <dbReference type="EMBL" id="KAL0325168.1"/>
    </source>
</evidence>
<dbReference type="EMBL" id="JACGWJ010000023">
    <property type="protein sequence ID" value="KAL0325168.1"/>
    <property type="molecule type" value="Genomic_DNA"/>
</dbReference>
<dbReference type="GO" id="GO:0016846">
    <property type="term" value="F:carbon-sulfur lyase activity"/>
    <property type="evidence" value="ECO:0007669"/>
    <property type="project" value="InterPro"/>
</dbReference>
<dbReference type="GO" id="GO:0008483">
    <property type="term" value="F:transaminase activity"/>
    <property type="evidence" value="ECO:0007669"/>
    <property type="project" value="UniProtKB-KW"/>
</dbReference>
<reference evidence="2" key="1">
    <citation type="submission" date="2020-06" db="EMBL/GenBank/DDBJ databases">
        <authorList>
            <person name="Li T."/>
            <person name="Hu X."/>
            <person name="Zhang T."/>
            <person name="Song X."/>
            <person name="Zhang H."/>
            <person name="Dai N."/>
            <person name="Sheng W."/>
            <person name="Hou X."/>
            <person name="Wei L."/>
        </authorList>
    </citation>
    <scope>NUCLEOTIDE SEQUENCE</scope>
    <source>
        <strain evidence="2">G02</strain>
        <tissue evidence="2">Leaf</tissue>
    </source>
</reference>
<keyword evidence="2" id="KW-0808">Transferase</keyword>
<feature type="non-terminal residue" evidence="2">
    <location>
        <position position="1"/>
    </location>
</feature>
<evidence type="ECO:0000259" key="1">
    <source>
        <dbReference type="Pfam" id="PF04864"/>
    </source>
</evidence>
<dbReference type="Gene3D" id="3.40.640.10">
    <property type="entry name" value="Type I PLP-dependent aspartate aminotransferase-like (Major domain)"/>
    <property type="match status" value="1"/>
</dbReference>
<name>A0AAW2M238_SESRA</name>
<dbReference type="InterPro" id="IPR015421">
    <property type="entry name" value="PyrdxlP-dep_Trfase_major"/>
</dbReference>
<reference evidence="2" key="2">
    <citation type="journal article" date="2024" name="Plant">
        <title>Genomic evolution and insights into agronomic trait innovations of Sesamum species.</title>
        <authorList>
            <person name="Miao H."/>
            <person name="Wang L."/>
            <person name="Qu L."/>
            <person name="Liu H."/>
            <person name="Sun Y."/>
            <person name="Le M."/>
            <person name="Wang Q."/>
            <person name="Wei S."/>
            <person name="Zheng Y."/>
            <person name="Lin W."/>
            <person name="Duan Y."/>
            <person name="Cao H."/>
            <person name="Xiong S."/>
            <person name="Wang X."/>
            <person name="Wei L."/>
            <person name="Li C."/>
            <person name="Ma Q."/>
            <person name="Ju M."/>
            <person name="Zhao R."/>
            <person name="Li G."/>
            <person name="Mu C."/>
            <person name="Tian Q."/>
            <person name="Mei H."/>
            <person name="Zhang T."/>
            <person name="Gao T."/>
            <person name="Zhang H."/>
        </authorList>
    </citation>
    <scope>NUCLEOTIDE SEQUENCE</scope>
    <source>
        <strain evidence="2">G02</strain>
    </source>
</reference>
<dbReference type="Pfam" id="PF04864">
    <property type="entry name" value="Alliinase_C"/>
    <property type="match status" value="1"/>
</dbReference>
<feature type="domain" description="Alliinase C-terminal" evidence="1">
    <location>
        <begin position="1"/>
        <end position="82"/>
    </location>
</feature>